<dbReference type="AlphaFoldDB" id="A0A9R1VDZ4"/>
<dbReference type="InterPro" id="IPR001360">
    <property type="entry name" value="Glyco_hydro_1"/>
</dbReference>
<evidence type="ECO:0000313" key="7">
    <source>
        <dbReference type="Proteomes" id="UP000235145"/>
    </source>
</evidence>
<evidence type="ECO:0000256" key="2">
    <source>
        <dbReference type="ARBA" id="ARBA00022801"/>
    </source>
</evidence>
<dbReference type="Proteomes" id="UP000235145">
    <property type="component" value="Unassembled WGS sequence"/>
</dbReference>
<dbReference type="InterPro" id="IPR033132">
    <property type="entry name" value="GH_1_N_CS"/>
</dbReference>
<name>A0A9R1VDZ4_LACSA</name>
<evidence type="ECO:0000313" key="6">
    <source>
        <dbReference type="EMBL" id="KAJ0204418.1"/>
    </source>
</evidence>
<dbReference type="Gene3D" id="3.20.20.80">
    <property type="entry name" value="Glycosidases"/>
    <property type="match status" value="1"/>
</dbReference>
<dbReference type="SUPFAM" id="SSF51445">
    <property type="entry name" value="(Trans)glycosidases"/>
    <property type="match status" value="1"/>
</dbReference>
<dbReference type="EMBL" id="NBSK02000005">
    <property type="protein sequence ID" value="KAJ0204418.1"/>
    <property type="molecule type" value="Genomic_DNA"/>
</dbReference>
<evidence type="ECO:0008006" key="8">
    <source>
        <dbReference type="Google" id="ProtNLM"/>
    </source>
</evidence>
<evidence type="ECO:0000256" key="3">
    <source>
        <dbReference type="ARBA" id="ARBA00023295"/>
    </source>
</evidence>
<dbReference type="PRINTS" id="PR00131">
    <property type="entry name" value="GLHYDRLASE1"/>
</dbReference>
<feature type="chain" id="PRO_5040169339" description="Beta-glucosidase" evidence="5">
    <location>
        <begin position="26"/>
        <end position="522"/>
    </location>
</feature>
<keyword evidence="7" id="KW-1185">Reference proteome</keyword>
<comment type="similarity">
    <text evidence="1 4">Belongs to the glycosyl hydrolase 1 family.</text>
</comment>
<accession>A0A9R1VDZ4</accession>
<sequence length="522" mass="60262">MKLKQKSHVIFLFWYLIFVCNRVLGASKNGDGGFRLEEKEEHHVKISDFPKGFIFGAASSSYQVEGGYIEDAKSLSNWDVFCHSVGCGKNRENGDVADYHYHLFLKDIEIMHSLGLKAYRFSISWARILPRGKFGEVNIAGIMFYDKIINNLILKGIEPFVTINHYDFPQELEDRFGSWLNGEMQEHFVHLADTCFKYFGDRVKYWATINEPNLFTNFAYKWGIYPPSRCSKFYGNCHTGNSEVEPLIVMHNMLLAHGKAVELYRQKYKLKQAGLLGIVVNCHTFIPLTESLLDIEAAKRAVLDPLIYGEYPLEMLKYIGSDLPSFSIKEKKIVKNSLDFIGINHYSSFYVKDCTNSTCSPIANRPIQGFLDIVVERDGVLIGEPTGMEDTYVVPNGMEKIVNQIKFRYKNKPMFITENGYSSPDLQEKRVNVVLNDVKRVQFHLEYLEFLAKSIRKGADVRGYFIWSLMDSYEWLTGYNLKFGLYYVDRLTLTRIPKLSARWYKSFLIENTTDLVNIKAYA</sequence>
<dbReference type="GO" id="GO:0005975">
    <property type="term" value="P:carbohydrate metabolic process"/>
    <property type="evidence" value="ECO:0007669"/>
    <property type="project" value="InterPro"/>
</dbReference>
<keyword evidence="2" id="KW-0378">Hydrolase</keyword>
<dbReference type="Pfam" id="PF00232">
    <property type="entry name" value="Glyco_hydro_1"/>
    <property type="match status" value="1"/>
</dbReference>
<reference evidence="6 7" key="1">
    <citation type="journal article" date="2017" name="Nat. Commun.">
        <title>Genome assembly with in vitro proximity ligation data and whole-genome triplication in lettuce.</title>
        <authorList>
            <person name="Reyes-Chin-Wo S."/>
            <person name="Wang Z."/>
            <person name="Yang X."/>
            <person name="Kozik A."/>
            <person name="Arikit S."/>
            <person name="Song C."/>
            <person name="Xia L."/>
            <person name="Froenicke L."/>
            <person name="Lavelle D.O."/>
            <person name="Truco M.J."/>
            <person name="Xia R."/>
            <person name="Zhu S."/>
            <person name="Xu C."/>
            <person name="Xu H."/>
            <person name="Xu X."/>
            <person name="Cox K."/>
            <person name="Korf I."/>
            <person name="Meyers B.C."/>
            <person name="Michelmore R.W."/>
        </authorList>
    </citation>
    <scope>NUCLEOTIDE SEQUENCE [LARGE SCALE GENOMIC DNA]</scope>
    <source>
        <strain evidence="7">cv. Salinas</strain>
        <tissue evidence="6">Seedlings</tissue>
    </source>
</reference>
<dbReference type="PANTHER" id="PTHR10353">
    <property type="entry name" value="GLYCOSYL HYDROLASE"/>
    <property type="match status" value="1"/>
</dbReference>
<proteinExistence type="inferred from homology"/>
<dbReference type="FunFam" id="3.20.20.80:FF:000020">
    <property type="entry name" value="Beta-glucosidase 12"/>
    <property type="match status" value="1"/>
</dbReference>
<dbReference type="PANTHER" id="PTHR10353:SF268">
    <property type="entry name" value="BETA-GLUCOSIDASE"/>
    <property type="match status" value="1"/>
</dbReference>
<feature type="signal peptide" evidence="5">
    <location>
        <begin position="1"/>
        <end position="25"/>
    </location>
</feature>
<gene>
    <name evidence="6" type="ORF">LSAT_V11C500253230</name>
</gene>
<dbReference type="PROSITE" id="PS00653">
    <property type="entry name" value="GLYCOSYL_HYDROL_F1_2"/>
    <property type="match status" value="1"/>
</dbReference>
<protein>
    <recommendedName>
        <fullName evidence="8">Beta-glucosidase</fullName>
    </recommendedName>
</protein>
<evidence type="ECO:0000256" key="1">
    <source>
        <dbReference type="ARBA" id="ARBA00010838"/>
    </source>
</evidence>
<organism evidence="6 7">
    <name type="scientific">Lactuca sativa</name>
    <name type="common">Garden lettuce</name>
    <dbReference type="NCBI Taxonomy" id="4236"/>
    <lineage>
        <taxon>Eukaryota</taxon>
        <taxon>Viridiplantae</taxon>
        <taxon>Streptophyta</taxon>
        <taxon>Embryophyta</taxon>
        <taxon>Tracheophyta</taxon>
        <taxon>Spermatophyta</taxon>
        <taxon>Magnoliopsida</taxon>
        <taxon>eudicotyledons</taxon>
        <taxon>Gunneridae</taxon>
        <taxon>Pentapetalae</taxon>
        <taxon>asterids</taxon>
        <taxon>campanulids</taxon>
        <taxon>Asterales</taxon>
        <taxon>Asteraceae</taxon>
        <taxon>Cichorioideae</taxon>
        <taxon>Cichorieae</taxon>
        <taxon>Lactucinae</taxon>
        <taxon>Lactuca</taxon>
    </lineage>
</organism>
<keyword evidence="5" id="KW-0732">Signal</keyword>
<dbReference type="GO" id="GO:0008422">
    <property type="term" value="F:beta-glucosidase activity"/>
    <property type="evidence" value="ECO:0000318"/>
    <property type="project" value="GO_Central"/>
</dbReference>
<keyword evidence="3" id="KW-0326">Glycosidase</keyword>
<comment type="caution">
    <text evidence="6">The sequence shown here is derived from an EMBL/GenBank/DDBJ whole genome shotgun (WGS) entry which is preliminary data.</text>
</comment>
<dbReference type="InterPro" id="IPR017853">
    <property type="entry name" value="GH"/>
</dbReference>
<evidence type="ECO:0000256" key="4">
    <source>
        <dbReference type="RuleBase" id="RU003690"/>
    </source>
</evidence>
<evidence type="ECO:0000256" key="5">
    <source>
        <dbReference type="SAM" id="SignalP"/>
    </source>
</evidence>